<keyword evidence="2" id="KW-1185">Reference proteome</keyword>
<proteinExistence type="predicted"/>
<gene>
    <name evidence="1" type="ORF">ACFQKE_09095</name>
</gene>
<dbReference type="EMBL" id="JBHTAT010000001">
    <property type="protein sequence ID" value="MFC7255442.1"/>
    <property type="molecule type" value="Genomic_DNA"/>
</dbReference>
<keyword evidence="1" id="KW-0269">Exonuclease</keyword>
<dbReference type="GeneID" id="96953803"/>
<accession>A0ABD5ZZ78</accession>
<evidence type="ECO:0000313" key="2">
    <source>
        <dbReference type="Proteomes" id="UP001596434"/>
    </source>
</evidence>
<evidence type="ECO:0000313" key="1">
    <source>
        <dbReference type="EMBL" id="MFC7255442.1"/>
    </source>
</evidence>
<protein>
    <submittedName>
        <fullName evidence="1">Exonuclease RecJ</fullName>
    </submittedName>
</protein>
<dbReference type="RefSeq" id="WP_379703671.1">
    <property type="nucleotide sequence ID" value="NZ_JBHTAT010000001.1"/>
</dbReference>
<dbReference type="Proteomes" id="UP001596434">
    <property type="component" value="Unassembled WGS sequence"/>
</dbReference>
<comment type="caution">
    <text evidence="1">The sequence shown here is derived from an EMBL/GenBank/DDBJ whole genome shotgun (WGS) entry which is preliminary data.</text>
</comment>
<sequence length="382" mass="38854">MSTAPATAEDADAGELAVALRSAPFVRVVAAATGDSLAASGVLVRALRERSTPFQVRVDPTPDPPPGDDDELVVGLGVGGGDVALTSDDRPASVAAAETARELGVEPDPTLALAGVTAAGRPVGDAASLLESAERHTTVDRRPGVAIPTADLADGLAHSTLVAAPVSGDHDATRAALDELGVSADSDDEARRRLASWLAVEASASSARAAEAVERVLHPYTTPDGRFATVGGFGDVLDAVARERPGTGVALAIRDAESTRTAVLDAWRTHGRAVHAALSDATTGRYDGLLVARVEGCGPGRLGTVARLCRDFRSPEPVVLVVAGEAAATAGTEAVGLGRTMAEAVEAVDVDGRSTGGSRRATAQFDDAVDVSRLITAFREAL</sequence>
<dbReference type="GO" id="GO:0004527">
    <property type="term" value="F:exonuclease activity"/>
    <property type="evidence" value="ECO:0007669"/>
    <property type="project" value="UniProtKB-KW"/>
</dbReference>
<keyword evidence="1" id="KW-0378">Hydrolase</keyword>
<reference evidence="1 2" key="1">
    <citation type="journal article" date="2019" name="Int. J. Syst. Evol. Microbiol.">
        <title>The Global Catalogue of Microorganisms (GCM) 10K type strain sequencing project: providing services to taxonomists for standard genome sequencing and annotation.</title>
        <authorList>
            <consortium name="The Broad Institute Genomics Platform"/>
            <consortium name="The Broad Institute Genome Sequencing Center for Infectious Disease"/>
            <person name="Wu L."/>
            <person name="Ma J."/>
        </authorList>
    </citation>
    <scope>NUCLEOTIDE SEQUENCE [LARGE SCALE GENOMIC DNA]</scope>
    <source>
        <strain evidence="1 2">GX21</strain>
    </source>
</reference>
<name>A0ABD5ZZ78_9EURY</name>
<keyword evidence="1" id="KW-0540">Nuclease</keyword>
<organism evidence="1 2">
    <name type="scientific">Haloplanus litoreus</name>
    <dbReference type="NCBI Taxonomy" id="767515"/>
    <lineage>
        <taxon>Archaea</taxon>
        <taxon>Methanobacteriati</taxon>
        <taxon>Methanobacteriota</taxon>
        <taxon>Stenosarchaea group</taxon>
        <taxon>Halobacteria</taxon>
        <taxon>Halobacteriales</taxon>
        <taxon>Haloferacaceae</taxon>
        <taxon>Haloplanus</taxon>
    </lineage>
</organism>
<dbReference type="AlphaFoldDB" id="A0ABD5ZZ78"/>